<accession>A0A9P3GNP1</accession>
<dbReference type="Proteomes" id="UP000703269">
    <property type="component" value="Unassembled WGS sequence"/>
</dbReference>
<keyword evidence="2" id="KW-1185">Reference proteome</keyword>
<comment type="caution">
    <text evidence="1">The sequence shown here is derived from an EMBL/GenBank/DDBJ whole genome shotgun (WGS) entry which is preliminary data.</text>
</comment>
<gene>
    <name evidence="1" type="ORF">PsYK624_149880</name>
</gene>
<dbReference type="AlphaFoldDB" id="A0A9P3GNP1"/>
<dbReference type="EMBL" id="BPQB01000094">
    <property type="protein sequence ID" value="GJE98752.1"/>
    <property type="molecule type" value="Genomic_DNA"/>
</dbReference>
<name>A0A9P3GNP1_9APHY</name>
<reference evidence="1 2" key="1">
    <citation type="submission" date="2021-08" db="EMBL/GenBank/DDBJ databases">
        <title>Draft Genome Sequence of Phanerochaete sordida strain YK-624.</title>
        <authorList>
            <person name="Mori T."/>
            <person name="Dohra H."/>
            <person name="Suzuki T."/>
            <person name="Kawagishi H."/>
            <person name="Hirai H."/>
        </authorList>
    </citation>
    <scope>NUCLEOTIDE SEQUENCE [LARGE SCALE GENOMIC DNA]</scope>
    <source>
        <strain evidence="1 2">YK-624</strain>
    </source>
</reference>
<protein>
    <submittedName>
        <fullName evidence="1">Uncharacterized protein</fullName>
    </submittedName>
</protein>
<evidence type="ECO:0000313" key="2">
    <source>
        <dbReference type="Proteomes" id="UP000703269"/>
    </source>
</evidence>
<evidence type="ECO:0000313" key="1">
    <source>
        <dbReference type="EMBL" id="GJE98752.1"/>
    </source>
</evidence>
<organism evidence="1 2">
    <name type="scientific">Phanerochaete sordida</name>
    <dbReference type="NCBI Taxonomy" id="48140"/>
    <lineage>
        <taxon>Eukaryota</taxon>
        <taxon>Fungi</taxon>
        <taxon>Dikarya</taxon>
        <taxon>Basidiomycota</taxon>
        <taxon>Agaricomycotina</taxon>
        <taxon>Agaricomycetes</taxon>
        <taxon>Polyporales</taxon>
        <taxon>Phanerochaetaceae</taxon>
        <taxon>Phanerochaete</taxon>
    </lineage>
</organism>
<sequence>MQSCPPIAAGATVRAPPQYFPSTSENHHVGCHKLSEGISCYSALVSVGRAARGEESVELRARGKGLAG</sequence>
<proteinExistence type="predicted"/>